<dbReference type="EMBL" id="JACDXX010000003">
    <property type="protein sequence ID" value="MCB5409166.1"/>
    <property type="molecule type" value="Genomic_DNA"/>
</dbReference>
<dbReference type="Proteomes" id="UP001198571">
    <property type="component" value="Unassembled WGS sequence"/>
</dbReference>
<protein>
    <submittedName>
        <fullName evidence="2">Uncharacterized protein</fullName>
    </submittedName>
</protein>
<dbReference type="RefSeq" id="WP_226934072.1">
    <property type="nucleotide sequence ID" value="NZ_JACDXX010000003.1"/>
</dbReference>
<keyword evidence="3" id="KW-1185">Reference proteome</keyword>
<evidence type="ECO:0000256" key="1">
    <source>
        <dbReference type="SAM" id="MobiDB-lite"/>
    </source>
</evidence>
<feature type="region of interest" description="Disordered" evidence="1">
    <location>
        <begin position="1"/>
        <end position="24"/>
    </location>
</feature>
<proteinExistence type="predicted"/>
<reference evidence="2 3" key="1">
    <citation type="submission" date="2020-07" db="EMBL/GenBank/DDBJ databases">
        <title>Pseudogemmobacter sp. nov., isolated from poultry manure in Taiwan.</title>
        <authorList>
            <person name="Lin S.-Y."/>
            <person name="Tang Y.-S."/>
            <person name="Young C.-C."/>
        </authorList>
    </citation>
    <scope>NUCLEOTIDE SEQUENCE [LARGE SCALE GENOMIC DNA]</scope>
    <source>
        <strain evidence="2 3">CC-YST710</strain>
    </source>
</reference>
<evidence type="ECO:0000313" key="3">
    <source>
        <dbReference type="Proteomes" id="UP001198571"/>
    </source>
</evidence>
<evidence type="ECO:0000313" key="2">
    <source>
        <dbReference type="EMBL" id="MCB5409166.1"/>
    </source>
</evidence>
<name>A0ABS8CII0_9RHOB</name>
<organism evidence="2 3">
    <name type="scientific">Pseudogemmobacter faecipullorum</name>
    <dbReference type="NCBI Taxonomy" id="2755041"/>
    <lineage>
        <taxon>Bacteria</taxon>
        <taxon>Pseudomonadati</taxon>
        <taxon>Pseudomonadota</taxon>
        <taxon>Alphaproteobacteria</taxon>
        <taxon>Rhodobacterales</taxon>
        <taxon>Paracoccaceae</taxon>
        <taxon>Pseudogemmobacter</taxon>
    </lineage>
</organism>
<comment type="caution">
    <text evidence="2">The sequence shown here is derived from an EMBL/GenBank/DDBJ whole genome shotgun (WGS) entry which is preliminary data.</text>
</comment>
<accession>A0ABS8CII0</accession>
<sequence>MTSNNNTPTTSAATSTHVDPATAKITPRPRTVLMETNAFYRWLEELVGIDPDTGDYYPADFVIDMDDDEQSVFTQMMGYTHTECGPVVALFFRKVGSVEVLVGFEPTTNLRQIVDLMVAQADLKAA</sequence>
<gene>
    <name evidence="2" type="ORF">H0485_03975</name>
</gene>
<feature type="compositionally biased region" description="Low complexity" evidence="1">
    <location>
        <begin position="1"/>
        <end position="16"/>
    </location>
</feature>